<evidence type="ECO:0000313" key="4">
    <source>
        <dbReference type="EMBL" id="TMR22463.1"/>
    </source>
</evidence>
<keyword evidence="4" id="KW-0347">Helicase</keyword>
<dbReference type="SMART" id="SM00490">
    <property type="entry name" value="HELICc"/>
    <property type="match status" value="1"/>
</dbReference>
<dbReference type="PANTHER" id="PTHR47396:SF1">
    <property type="entry name" value="ATP-DEPENDENT HELICASE IRC3-RELATED"/>
    <property type="match status" value="1"/>
</dbReference>
<dbReference type="SMART" id="SM00487">
    <property type="entry name" value="DEXDc"/>
    <property type="match status" value="1"/>
</dbReference>
<dbReference type="GO" id="GO:0016787">
    <property type="term" value="F:hydrolase activity"/>
    <property type="evidence" value="ECO:0007669"/>
    <property type="project" value="InterPro"/>
</dbReference>
<evidence type="ECO:0000259" key="2">
    <source>
        <dbReference type="PROSITE" id="PS51192"/>
    </source>
</evidence>
<accession>A0A5S4FP32</accession>
<keyword evidence="4" id="KW-0067">ATP-binding</keyword>
<dbReference type="PANTHER" id="PTHR47396">
    <property type="entry name" value="TYPE I RESTRICTION ENZYME ECOKI R PROTEIN"/>
    <property type="match status" value="1"/>
</dbReference>
<feature type="region of interest" description="Disordered" evidence="1">
    <location>
        <begin position="1"/>
        <end position="20"/>
    </location>
</feature>
<dbReference type="AlphaFoldDB" id="A0A5S4FP32"/>
<dbReference type="InterPro" id="IPR005114">
    <property type="entry name" value="Helicase_assoc"/>
</dbReference>
<keyword evidence="4" id="KW-0547">Nucleotide-binding</keyword>
<gene>
    <name evidence="4" type="ORF">ETD86_11485</name>
</gene>
<dbReference type="Pfam" id="PF03457">
    <property type="entry name" value="HA"/>
    <property type="match status" value="3"/>
</dbReference>
<dbReference type="CDD" id="cd18785">
    <property type="entry name" value="SF2_C"/>
    <property type="match status" value="1"/>
</dbReference>
<dbReference type="Proteomes" id="UP000309128">
    <property type="component" value="Unassembled WGS sequence"/>
</dbReference>
<dbReference type="GO" id="GO:0004386">
    <property type="term" value="F:helicase activity"/>
    <property type="evidence" value="ECO:0007669"/>
    <property type="project" value="UniProtKB-KW"/>
</dbReference>
<dbReference type="Gene3D" id="3.40.50.300">
    <property type="entry name" value="P-loop containing nucleotide triphosphate hydrolases"/>
    <property type="match status" value="2"/>
</dbReference>
<dbReference type="GO" id="GO:0005829">
    <property type="term" value="C:cytosol"/>
    <property type="evidence" value="ECO:0007669"/>
    <property type="project" value="TreeGrafter"/>
</dbReference>
<feature type="domain" description="Helicase C-terminal" evidence="3">
    <location>
        <begin position="333"/>
        <end position="503"/>
    </location>
</feature>
<dbReference type="InterPro" id="IPR050742">
    <property type="entry name" value="Helicase_Restrict-Modif_Enz"/>
</dbReference>
<dbReference type="GO" id="GO:0005524">
    <property type="term" value="F:ATP binding"/>
    <property type="evidence" value="ECO:0007669"/>
    <property type="project" value="InterPro"/>
</dbReference>
<evidence type="ECO:0000313" key="5">
    <source>
        <dbReference type="Proteomes" id="UP000309128"/>
    </source>
</evidence>
<reference evidence="4 5" key="1">
    <citation type="submission" date="2019-05" db="EMBL/GenBank/DDBJ databases">
        <title>Draft genome sequence of Nonomuraea turkmeniaca DSM 43926.</title>
        <authorList>
            <person name="Saricaoglu S."/>
            <person name="Isik K."/>
        </authorList>
    </citation>
    <scope>NUCLEOTIDE SEQUENCE [LARGE SCALE GENOMIC DNA]</scope>
    <source>
        <strain evidence="4 5">DSM 43926</strain>
    </source>
</reference>
<dbReference type="SUPFAM" id="SSF52540">
    <property type="entry name" value="P-loop containing nucleoside triphosphate hydrolases"/>
    <property type="match status" value="1"/>
</dbReference>
<feature type="compositionally biased region" description="Polar residues" evidence="1">
    <location>
        <begin position="1"/>
        <end position="11"/>
    </location>
</feature>
<dbReference type="InterPro" id="IPR027417">
    <property type="entry name" value="P-loop_NTPase"/>
</dbReference>
<feature type="domain" description="Helicase ATP-binding" evidence="2">
    <location>
        <begin position="75"/>
        <end position="247"/>
    </location>
</feature>
<evidence type="ECO:0000256" key="1">
    <source>
        <dbReference type="SAM" id="MobiDB-lite"/>
    </source>
</evidence>
<dbReference type="GO" id="GO:0003677">
    <property type="term" value="F:DNA binding"/>
    <property type="evidence" value="ECO:0007669"/>
    <property type="project" value="InterPro"/>
</dbReference>
<dbReference type="PROSITE" id="PS51194">
    <property type="entry name" value="HELICASE_CTER"/>
    <property type="match status" value="1"/>
</dbReference>
<evidence type="ECO:0000259" key="3">
    <source>
        <dbReference type="PROSITE" id="PS51194"/>
    </source>
</evidence>
<dbReference type="Pfam" id="PF00271">
    <property type="entry name" value="Helicase_C"/>
    <property type="match status" value="1"/>
</dbReference>
<organism evidence="4 5">
    <name type="scientific">Nonomuraea turkmeniaca</name>
    <dbReference type="NCBI Taxonomy" id="103838"/>
    <lineage>
        <taxon>Bacteria</taxon>
        <taxon>Bacillati</taxon>
        <taxon>Actinomycetota</taxon>
        <taxon>Actinomycetes</taxon>
        <taxon>Streptosporangiales</taxon>
        <taxon>Streptosporangiaceae</taxon>
        <taxon>Nonomuraea</taxon>
    </lineage>
</organism>
<dbReference type="EMBL" id="VCKY01000029">
    <property type="protein sequence ID" value="TMR22463.1"/>
    <property type="molecule type" value="Genomic_DNA"/>
</dbReference>
<proteinExistence type="predicted"/>
<dbReference type="Pfam" id="PF04851">
    <property type="entry name" value="ResIII"/>
    <property type="match status" value="1"/>
</dbReference>
<dbReference type="PROSITE" id="PS51192">
    <property type="entry name" value="HELICASE_ATP_BIND_1"/>
    <property type="match status" value="1"/>
</dbReference>
<dbReference type="OrthoDB" id="9776021at2"/>
<comment type="caution">
    <text evidence="4">The sequence shown here is derived from an EMBL/GenBank/DDBJ whole genome shotgun (WGS) entry which is preliminary data.</text>
</comment>
<dbReference type="InterPro" id="IPR001650">
    <property type="entry name" value="Helicase_C-like"/>
</dbReference>
<keyword evidence="4" id="KW-0378">Hydrolase</keyword>
<name>A0A5S4FP32_9ACTN</name>
<sequence length="830" mass="91282">MGATAPSSRTASPFHPLPRFMPGRPPLLRDHVWALAGRPSRAASLRRRKHETPYMSDQRSYELWPHQHQAVEATIAALGNAERATTVMACGTGKTRIGAATSSRLLHRAGSGRVLIVAPFLELLTQTIREWRALLGDQALGRVIAVCSDQKVLDEYEGELHEHQAAVTSDAGQLASIAAGPGRVTVASTYHSLPVIAAAHEHGLPMWDLIIIDEAHRSVGHVSKAWTTVHSNAHLPADRRLYLTATPKVILSGGDDVASMDDTKVFGEIAHRLSFSAARDQGLLARYQTVVPMVTNEHLRAAARSPQPAEFYQSGRSALSAAMLATQIAVLRAAQQYGIHRMITFHNRVRNAEWFAATLRHAATLLEPGERPTSLWTGHVHGGQPLAQRRAILDRLRSDDDGLVVIGNARVLGEGIDVPAVDAVAFIDSRTSPIDTIQAIGRALRRGDQPGPKTASVIVPVILGPGEDPETALSSSAYAPVWQVVRALAAHDDSLAAHLGALRRQLGTDPGFADIAELPDWIRIAGVPVPSGFASAIAVQTVRASTHSWEELYGAAEAYRAQFGDLLVPEDWTAPSGLLLGGWLHHLRTYKKDGSLSAQWVARMDALDMVWDLRDHNRQRIISECRIYRKAHGDLLVARSYVTGDDPPYPLGSVISGIRTRYQAGTLDSDFASQLTAMGMVWHVLDAERTQFLADLDAYRKTHGDLDIPQDYVTPGPDPRKLGRKVAGVRRRWRAGTLTEEEIKELEKRGFIWDALEYRFNRYLAALYVYKRAHNGNVDVPQKYVTPPPDELTLGRWLSQEKVRYRRGEMLAHRAKALRAAGVRLPPRQA</sequence>
<keyword evidence="5" id="KW-1185">Reference proteome</keyword>
<dbReference type="Gene3D" id="6.10.140.530">
    <property type="match status" value="3"/>
</dbReference>
<dbReference type="InterPro" id="IPR006935">
    <property type="entry name" value="Helicase/UvrB_N"/>
</dbReference>
<protein>
    <submittedName>
        <fullName evidence="4">DEAD/DEAH box helicase</fullName>
    </submittedName>
</protein>
<dbReference type="InterPro" id="IPR014001">
    <property type="entry name" value="Helicase_ATP-bd"/>
</dbReference>